<dbReference type="PATRIC" id="fig|331679.3.peg.1502"/>
<evidence type="ECO:0000256" key="1">
    <source>
        <dbReference type="ARBA" id="ARBA00022801"/>
    </source>
</evidence>
<dbReference type="Proteomes" id="UP000051859">
    <property type="component" value="Unassembled WGS sequence"/>
</dbReference>
<comment type="caution">
    <text evidence="3">The sequence shown here is derived from an EMBL/GenBank/DDBJ whole genome shotgun (WGS) entry which is preliminary data.</text>
</comment>
<dbReference type="Gene3D" id="3.40.710.10">
    <property type="entry name" value="DD-peptidase/beta-lactamase superfamily"/>
    <property type="match status" value="1"/>
</dbReference>
<dbReference type="AlphaFoldDB" id="A0A0R2KYD1"/>
<organism evidence="3 4">
    <name type="scientific">Pediococcus stilesii</name>
    <dbReference type="NCBI Taxonomy" id="331679"/>
    <lineage>
        <taxon>Bacteria</taxon>
        <taxon>Bacillati</taxon>
        <taxon>Bacillota</taxon>
        <taxon>Bacilli</taxon>
        <taxon>Lactobacillales</taxon>
        <taxon>Lactobacillaceae</taxon>
        <taxon>Pediococcus</taxon>
    </lineage>
</organism>
<dbReference type="PANTHER" id="PTHR43283">
    <property type="entry name" value="BETA-LACTAMASE-RELATED"/>
    <property type="match status" value="1"/>
</dbReference>
<keyword evidence="1" id="KW-0378">Hydrolase</keyword>
<gene>
    <name evidence="3" type="ORF">IV81_GL001468</name>
</gene>
<dbReference type="PANTHER" id="PTHR43283:SF11">
    <property type="entry name" value="BETA-LACTAMASE-RELATED DOMAIN-CONTAINING PROTEIN"/>
    <property type="match status" value="1"/>
</dbReference>
<proteinExistence type="predicted"/>
<dbReference type="STRING" id="331679.IV81_GL001468"/>
<dbReference type="EMBL" id="JQBX01000006">
    <property type="protein sequence ID" value="KRN94288.1"/>
    <property type="molecule type" value="Genomic_DNA"/>
</dbReference>
<feature type="domain" description="Beta-lactamase-related" evidence="2">
    <location>
        <begin position="7"/>
        <end position="318"/>
    </location>
</feature>
<reference evidence="3 4" key="1">
    <citation type="journal article" date="2015" name="Genome Announc.">
        <title>Expanding the biotechnology potential of lactobacilli through comparative genomics of 213 strains and associated genera.</title>
        <authorList>
            <person name="Sun Z."/>
            <person name="Harris H.M."/>
            <person name="McCann A."/>
            <person name="Guo C."/>
            <person name="Argimon S."/>
            <person name="Zhang W."/>
            <person name="Yang X."/>
            <person name="Jeffery I.B."/>
            <person name="Cooney J.C."/>
            <person name="Kagawa T.F."/>
            <person name="Liu W."/>
            <person name="Song Y."/>
            <person name="Salvetti E."/>
            <person name="Wrobel A."/>
            <person name="Rasinkangas P."/>
            <person name="Parkhill J."/>
            <person name="Rea M.C."/>
            <person name="O'Sullivan O."/>
            <person name="Ritari J."/>
            <person name="Douillard F.P."/>
            <person name="Paul Ross R."/>
            <person name="Yang R."/>
            <person name="Briner A.E."/>
            <person name="Felis G.E."/>
            <person name="de Vos W.M."/>
            <person name="Barrangou R."/>
            <person name="Klaenhammer T.R."/>
            <person name="Caufield P.W."/>
            <person name="Cui Y."/>
            <person name="Zhang H."/>
            <person name="O'Toole P.W."/>
        </authorList>
    </citation>
    <scope>NUCLEOTIDE SEQUENCE [LARGE SCALE GENOMIC DNA]</scope>
    <source>
        <strain evidence="3 4">DSM 18001</strain>
    </source>
</reference>
<dbReference type="RefSeq" id="WP_057802390.1">
    <property type="nucleotide sequence ID" value="NZ_JQBX01000006.1"/>
</dbReference>
<dbReference type="Pfam" id="PF00144">
    <property type="entry name" value="Beta-lactamase"/>
    <property type="match status" value="1"/>
</dbReference>
<accession>A0A0R2KYD1</accession>
<sequence length="331" mass="37907">MFTETKKLIQEIVDNGLAPGIDYSLILHGREQLSQTKGFRMVYPRQELLKSNQFFDLASLTKVMGTVPIIMRLNRQGKLSLDDQVHSYLPEIKDQRVKIRHLLTHTSGATAWIDHRDQLNAEELREAIYQHLKFGEDFNQKIIYNDYNYILLGFIVEKILHVPVQVAIQRDVLDPLGLKNTTFKPDPLLTVPTEVRTNIVIKGTVHDPKAASLGPHAASAGLFGTKSDVVKFILEMLGQSNAFFDKEMLNEFLLNQTENKKLIRSLGWAFVNRAEKPGLIRHSGFTGTFILMDLITKNGLVFLSNRVHPSPNLEFLRYRQKVYETFLNEDF</sequence>
<protein>
    <submittedName>
        <fullName evidence="3">Beta-lactamase class C related penicillin binding protein</fullName>
    </submittedName>
</protein>
<dbReference type="InterPro" id="IPR050789">
    <property type="entry name" value="Diverse_Enzym_Activities"/>
</dbReference>
<dbReference type="InterPro" id="IPR012338">
    <property type="entry name" value="Beta-lactam/transpept-like"/>
</dbReference>
<evidence type="ECO:0000313" key="4">
    <source>
        <dbReference type="Proteomes" id="UP000051859"/>
    </source>
</evidence>
<keyword evidence="4" id="KW-1185">Reference proteome</keyword>
<dbReference type="InterPro" id="IPR001466">
    <property type="entry name" value="Beta-lactam-related"/>
</dbReference>
<name>A0A0R2KYD1_9LACO</name>
<evidence type="ECO:0000313" key="3">
    <source>
        <dbReference type="EMBL" id="KRN94288.1"/>
    </source>
</evidence>
<dbReference type="SUPFAM" id="SSF56601">
    <property type="entry name" value="beta-lactamase/transpeptidase-like"/>
    <property type="match status" value="1"/>
</dbReference>
<dbReference type="GO" id="GO:0016787">
    <property type="term" value="F:hydrolase activity"/>
    <property type="evidence" value="ECO:0007669"/>
    <property type="project" value="UniProtKB-KW"/>
</dbReference>
<evidence type="ECO:0000259" key="2">
    <source>
        <dbReference type="Pfam" id="PF00144"/>
    </source>
</evidence>